<dbReference type="EMBL" id="JAACXV010013313">
    <property type="protein sequence ID" value="KAF7273741.1"/>
    <property type="molecule type" value="Genomic_DNA"/>
</dbReference>
<evidence type="ECO:0000313" key="2">
    <source>
        <dbReference type="Proteomes" id="UP000625711"/>
    </source>
</evidence>
<keyword evidence="2" id="KW-1185">Reference proteome</keyword>
<evidence type="ECO:0000313" key="1">
    <source>
        <dbReference type="EMBL" id="KAF7273741.1"/>
    </source>
</evidence>
<organism evidence="1 2">
    <name type="scientific">Rhynchophorus ferrugineus</name>
    <name type="common">Red palm weevil</name>
    <name type="synonym">Curculio ferrugineus</name>
    <dbReference type="NCBI Taxonomy" id="354439"/>
    <lineage>
        <taxon>Eukaryota</taxon>
        <taxon>Metazoa</taxon>
        <taxon>Ecdysozoa</taxon>
        <taxon>Arthropoda</taxon>
        <taxon>Hexapoda</taxon>
        <taxon>Insecta</taxon>
        <taxon>Pterygota</taxon>
        <taxon>Neoptera</taxon>
        <taxon>Endopterygota</taxon>
        <taxon>Coleoptera</taxon>
        <taxon>Polyphaga</taxon>
        <taxon>Cucujiformia</taxon>
        <taxon>Curculionidae</taxon>
        <taxon>Dryophthorinae</taxon>
        <taxon>Rhynchophorus</taxon>
    </lineage>
</organism>
<sequence>MTKGKWMVSPERIRRLRETCEGERIGMTEVNPEGFTKALKGICNRFLKSHGPVKKPQPYWWISEVAENMQPSEESID</sequence>
<gene>
    <name evidence="1" type="ORF">GWI33_013560</name>
</gene>
<dbReference type="AlphaFoldDB" id="A0A834I6T1"/>
<reference evidence="1" key="1">
    <citation type="submission" date="2020-08" db="EMBL/GenBank/DDBJ databases">
        <title>Genome sequencing and assembly of the red palm weevil Rhynchophorus ferrugineus.</title>
        <authorList>
            <person name="Dias G.B."/>
            <person name="Bergman C.M."/>
            <person name="Manee M."/>
        </authorList>
    </citation>
    <scope>NUCLEOTIDE SEQUENCE</scope>
    <source>
        <strain evidence="1">AA-2017</strain>
        <tissue evidence="1">Whole larva</tissue>
    </source>
</reference>
<dbReference type="Proteomes" id="UP000625711">
    <property type="component" value="Unassembled WGS sequence"/>
</dbReference>
<accession>A0A834I6T1</accession>
<name>A0A834I6T1_RHYFE</name>
<protein>
    <submittedName>
        <fullName evidence="1">Uncharacterized protein</fullName>
    </submittedName>
</protein>
<proteinExistence type="predicted"/>
<comment type="caution">
    <text evidence="1">The sequence shown here is derived from an EMBL/GenBank/DDBJ whole genome shotgun (WGS) entry which is preliminary data.</text>
</comment>